<evidence type="ECO:0000256" key="4">
    <source>
        <dbReference type="SAM" id="MobiDB-lite"/>
    </source>
</evidence>
<dbReference type="Proteomes" id="UP000019151">
    <property type="component" value="Chromosome"/>
</dbReference>
<comment type="subcellular location">
    <subcellularLocation>
        <location evidence="2">Gas vesicle</location>
    </subcellularLocation>
</comment>
<proteinExistence type="inferred from homology"/>
<keyword evidence="6" id="KW-1185">Reference proteome</keyword>
<evidence type="ECO:0000256" key="1">
    <source>
        <dbReference type="ARBA" id="ARBA00022987"/>
    </source>
</evidence>
<evidence type="ECO:0000313" key="6">
    <source>
        <dbReference type="Proteomes" id="UP000019151"/>
    </source>
</evidence>
<dbReference type="GO" id="GO:0031411">
    <property type="term" value="C:gas vesicle"/>
    <property type="evidence" value="ECO:0007669"/>
    <property type="project" value="UniProtKB-SubCell"/>
</dbReference>
<sequence length="287" mass="30638">MSADRDGGSGSGHDRVTAEHPAPSTRATGEHALSHTAEHTTSTRATPLGAMSVRGDKRVGLRLFGVAAMDQHQSAATPFAAGTELVTFRDLGAVVSPGPYAADHLVPRDLDVHCAVVGEVFERRAIVPAPPGTVFRSRERLLGWLELHYYTLAEALDFVTDRAVARVTVRRGDPNTVHAAATGVPPATLRLTPAGDEASAVAGDLVSLAADAFRELRRDAVALIVLRAGPDAAQPDSEAHGSFLIERSRWATFVDAVALQGRRHAALRMECSGPWPPFDFVRMQFTT</sequence>
<reference evidence="5 6" key="1">
    <citation type="journal article" date="2014" name="Genome Announc.">
        <title>Genome Sequence and Methylome of Soil Bacterium Gemmatirosa kalamazoonensis KBS708T, a Member of the Rarely Cultivated Gemmatimonadetes Phylum.</title>
        <authorList>
            <person name="Debruyn J.M."/>
            <person name="Radosevich M."/>
            <person name="Wommack K.E."/>
            <person name="Polson S.W."/>
            <person name="Hauser L.J."/>
            <person name="Fawaz M.N."/>
            <person name="Korlach J."/>
            <person name="Tsai Y.C."/>
        </authorList>
    </citation>
    <scope>NUCLEOTIDE SEQUENCE [LARGE SCALE GENOMIC DNA]</scope>
    <source>
        <strain evidence="5 6">KBS708</strain>
    </source>
</reference>
<dbReference type="AlphaFoldDB" id="W0RGX9"/>
<protein>
    <submittedName>
        <fullName evidence="5">Gas vesicle synthesis GvpLGvpF</fullName>
    </submittedName>
</protein>
<dbReference type="KEGG" id="gba:J421_2822"/>
<dbReference type="HOGENOM" id="CLU_968946_0_0_0"/>
<dbReference type="PANTHER" id="PTHR36852">
    <property type="entry name" value="PROTEIN GVPL 2"/>
    <property type="match status" value="1"/>
</dbReference>
<evidence type="ECO:0000313" key="5">
    <source>
        <dbReference type="EMBL" id="AHG90359.1"/>
    </source>
</evidence>
<feature type="compositionally biased region" description="Basic and acidic residues" evidence="4">
    <location>
        <begin position="28"/>
        <end position="38"/>
    </location>
</feature>
<feature type="region of interest" description="Disordered" evidence="4">
    <location>
        <begin position="1"/>
        <end position="51"/>
    </location>
</feature>
<dbReference type="STRING" id="861299.J421_2822"/>
<dbReference type="EMBL" id="CP007128">
    <property type="protein sequence ID" value="AHG90359.1"/>
    <property type="molecule type" value="Genomic_DNA"/>
</dbReference>
<evidence type="ECO:0000256" key="2">
    <source>
        <dbReference type="ARBA" id="ARBA00035108"/>
    </source>
</evidence>
<organism evidence="5 6">
    <name type="scientific">Gemmatirosa kalamazoonensis</name>
    <dbReference type="NCBI Taxonomy" id="861299"/>
    <lineage>
        <taxon>Bacteria</taxon>
        <taxon>Pseudomonadati</taxon>
        <taxon>Gemmatimonadota</taxon>
        <taxon>Gemmatimonadia</taxon>
        <taxon>Gemmatimonadales</taxon>
        <taxon>Gemmatimonadaceae</taxon>
        <taxon>Gemmatirosa</taxon>
    </lineage>
</organism>
<keyword evidence="1" id="KW-0304">Gas vesicle</keyword>
<dbReference type="Pfam" id="PF06386">
    <property type="entry name" value="GvpL_GvpF"/>
    <property type="match status" value="1"/>
</dbReference>
<name>W0RGX9_9BACT</name>
<evidence type="ECO:0000256" key="3">
    <source>
        <dbReference type="ARBA" id="ARBA00035643"/>
    </source>
</evidence>
<comment type="similarity">
    <text evidence="3">Belongs to the gas vesicle GvpF/GvpL family.</text>
</comment>
<dbReference type="InParanoid" id="W0RGX9"/>
<feature type="compositionally biased region" description="Basic and acidic residues" evidence="4">
    <location>
        <begin position="1"/>
        <end position="18"/>
    </location>
</feature>
<dbReference type="InterPro" id="IPR009430">
    <property type="entry name" value="GvpL/GvpF"/>
</dbReference>
<dbReference type="GO" id="GO:0031412">
    <property type="term" value="P:gas vesicle organization"/>
    <property type="evidence" value="ECO:0007669"/>
    <property type="project" value="InterPro"/>
</dbReference>
<dbReference type="PANTHER" id="PTHR36852:SF1">
    <property type="entry name" value="PROTEIN GVPL 2"/>
    <property type="match status" value="1"/>
</dbReference>
<accession>W0RGX9</accession>
<gene>
    <name evidence="5" type="ORF">J421_2822</name>
</gene>